<dbReference type="SUPFAM" id="SSF50156">
    <property type="entry name" value="PDZ domain-like"/>
    <property type="match status" value="1"/>
</dbReference>
<dbReference type="EMBL" id="BSXW01000161">
    <property type="protein sequence ID" value="GMF13575.1"/>
    <property type="molecule type" value="Genomic_DNA"/>
</dbReference>
<sequence length="190" mass="21891">MQLYVYAPEHGSPLDFCVRQNKDNTNEYVICDVKKDGIAYGAGARAGDRVQAYSKVQSLGYKKFRKWEPETLNELNMETQRQLIVLSVDKRVPLRKEEEKHALTRKHRLSFMRVRSTLNLRLSSVAECGCSLGCRKCLRRRPGSSICLTMCDYGMRCSQHQRANDSAQINTQWQGSPRNADFLQLWKKNA</sequence>
<dbReference type="AlphaFoldDB" id="A0A9W6WR71"/>
<keyword evidence="2" id="KW-1185">Reference proteome</keyword>
<organism evidence="1 2">
    <name type="scientific">Phytophthora lilii</name>
    <dbReference type="NCBI Taxonomy" id="2077276"/>
    <lineage>
        <taxon>Eukaryota</taxon>
        <taxon>Sar</taxon>
        <taxon>Stramenopiles</taxon>
        <taxon>Oomycota</taxon>
        <taxon>Peronosporomycetes</taxon>
        <taxon>Peronosporales</taxon>
        <taxon>Peronosporaceae</taxon>
        <taxon>Phytophthora</taxon>
    </lineage>
</organism>
<accession>A0A9W6WR71</accession>
<comment type="caution">
    <text evidence="1">The sequence shown here is derived from an EMBL/GenBank/DDBJ whole genome shotgun (WGS) entry which is preliminary data.</text>
</comment>
<name>A0A9W6WR71_9STRA</name>
<evidence type="ECO:0000313" key="1">
    <source>
        <dbReference type="EMBL" id="GMF13575.1"/>
    </source>
</evidence>
<gene>
    <name evidence="1" type="ORF">Plil01_000403700</name>
</gene>
<protein>
    <submittedName>
        <fullName evidence="1">Unnamed protein product</fullName>
    </submittedName>
</protein>
<proteinExistence type="predicted"/>
<dbReference type="Proteomes" id="UP001165083">
    <property type="component" value="Unassembled WGS sequence"/>
</dbReference>
<reference evidence="1" key="1">
    <citation type="submission" date="2023-04" db="EMBL/GenBank/DDBJ databases">
        <title>Phytophthora lilii NBRC 32176.</title>
        <authorList>
            <person name="Ichikawa N."/>
            <person name="Sato H."/>
            <person name="Tonouchi N."/>
        </authorList>
    </citation>
    <scope>NUCLEOTIDE SEQUENCE</scope>
    <source>
        <strain evidence="1">NBRC 32176</strain>
    </source>
</reference>
<evidence type="ECO:0000313" key="2">
    <source>
        <dbReference type="Proteomes" id="UP001165083"/>
    </source>
</evidence>
<dbReference type="InterPro" id="IPR036034">
    <property type="entry name" value="PDZ_sf"/>
</dbReference>